<dbReference type="VEuPathDB" id="VectorBase:AATE010986"/>
<protein>
    <submittedName>
        <fullName evidence="1">Uncharacterized protein</fullName>
    </submittedName>
</protein>
<accession>A0A182J457</accession>
<proteinExistence type="predicted"/>
<reference evidence="1" key="1">
    <citation type="submission" date="2022-08" db="UniProtKB">
        <authorList>
            <consortium name="EnsemblMetazoa"/>
        </authorList>
    </citation>
    <scope>IDENTIFICATION</scope>
    <source>
        <strain evidence="1">EBRO</strain>
    </source>
</reference>
<organism evidence="1">
    <name type="scientific">Anopheles atroparvus</name>
    <name type="common">European mosquito</name>
    <dbReference type="NCBI Taxonomy" id="41427"/>
    <lineage>
        <taxon>Eukaryota</taxon>
        <taxon>Metazoa</taxon>
        <taxon>Ecdysozoa</taxon>
        <taxon>Arthropoda</taxon>
        <taxon>Hexapoda</taxon>
        <taxon>Insecta</taxon>
        <taxon>Pterygota</taxon>
        <taxon>Neoptera</taxon>
        <taxon>Endopterygota</taxon>
        <taxon>Diptera</taxon>
        <taxon>Nematocera</taxon>
        <taxon>Culicoidea</taxon>
        <taxon>Culicidae</taxon>
        <taxon>Anophelinae</taxon>
        <taxon>Anopheles</taxon>
    </lineage>
</organism>
<dbReference type="AlphaFoldDB" id="A0A182J457"/>
<sequence>MDLMGLFKLPREEKETRKNLSWRGLDGIEGKKAPYLIIIDGAGRIATGASRVPARNCVMYGFNTLCLGTKLGNPINGEDLPTEHKKTPTKNHFFLSGYAILVSRVILRPSYTIRQKLTHLSLSSSSLAADALPGAAALFGASGLGPERRGVLATSSSCSVEGFLPNHFSNQAPPIITVSTVLSFMSKQQLSKITPSMGRFSIGGTSNPKPSCWSKSARLYCRLMTHTSTKGMLLRDVASCGCCFWMCLASL</sequence>
<name>A0A182J457_ANOAO</name>
<evidence type="ECO:0000313" key="1">
    <source>
        <dbReference type="EnsemblMetazoa" id="AATE010986-PA.1"/>
    </source>
</evidence>
<dbReference type="EnsemblMetazoa" id="AATE010986-RA">
    <property type="protein sequence ID" value="AATE010986-PA.1"/>
    <property type="gene ID" value="AATE010986"/>
</dbReference>